<dbReference type="RefSeq" id="WP_167130224.1">
    <property type="nucleotide sequence ID" value="NZ_JAANCM010000010.1"/>
</dbReference>
<evidence type="ECO:0000313" key="1">
    <source>
        <dbReference type="EMBL" id="NHT77687.1"/>
    </source>
</evidence>
<dbReference type="InterPro" id="IPR020065">
    <property type="entry name" value="Conjugal_tfr_protein_TrbK"/>
</dbReference>
<protein>
    <submittedName>
        <fullName evidence="1">Entry exclusion protein TrbK</fullName>
    </submittedName>
</protein>
<comment type="caution">
    <text evidence="1">The sequence shown here is derived from an EMBL/GenBank/DDBJ whole genome shotgun (WGS) entry which is preliminary data.</text>
</comment>
<dbReference type="AlphaFoldDB" id="A0AA44CE30"/>
<organism evidence="1 2">
    <name type="scientific">Ferranicluibacter rubi</name>
    <dbReference type="NCBI Taxonomy" id="2715133"/>
    <lineage>
        <taxon>Bacteria</taxon>
        <taxon>Pseudomonadati</taxon>
        <taxon>Pseudomonadota</taxon>
        <taxon>Alphaproteobacteria</taxon>
        <taxon>Hyphomicrobiales</taxon>
        <taxon>Rhizobiaceae</taxon>
        <taxon>Ferranicluibacter</taxon>
    </lineage>
</organism>
<keyword evidence="2" id="KW-1185">Reference proteome</keyword>
<accession>A0AA44CE30</accession>
<name>A0AA44CE30_9HYPH</name>
<dbReference type="NCBIfam" id="TIGR04361">
    <property type="entry name" value="TrbK_Ti"/>
    <property type="match status" value="1"/>
</dbReference>
<gene>
    <name evidence="1" type="primary">trbK</name>
    <name evidence="1" type="ORF">G8E10_18440</name>
</gene>
<dbReference type="Proteomes" id="UP001155840">
    <property type="component" value="Unassembled WGS sequence"/>
</dbReference>
<sequence length="67" mass="7485">MSRPAILIIALLVMAVGASVATLLVVRSTQPEHAQLSDEQQLTRQKVFGFSNELPPIEKGQEMRPRW</sequence>
<reference evidence="1" key="1">
    <citation type="submission" date="2020-03" db="EMBL/GenBank/DDBJ databases">
        <title>Ferranicluibacter endophyticum gen. nov., sp. nov., a new genus isolated from Rubus ulmifolius Schott. stem.</title>
        <authorList>
            <person name="Roca-Couso R."/>
            <person name="Flores-Felix J.D."/>
            <person name="Igual J.M."/>
            <person name="Rivas R."/>
        </authorList>
    </citation>
    <scope>NUCLEOTIDE SEQUENCE</scope>
    <source>
        <strain evidence="1">CRRU44</strain>
    </source>
</reference>
<proteinExistence type="predicted"/>
<dbReference type="EMBL" id="JAANCM010000010">
    <property type="protein sequence ID" value="NHT77687.1"/>
    <property type="molecule type" value="Genomic_DNA"/>
</dbReference>
<evidence type="ECO:0000313" key="2">
    <source>
        <dbReference type="Proteomes" id="UP001155840"/>
    </source>
</evidence>